<feature type="region of interest" description="Disordered" evidence="1">
    <location>
        <begin position="847"/>
        <end position="877"/>
    </location>
</feature>
<gene>
    <name evidence="3" type="ORF">M378DRAFT_755290</name>
</gene>
<feature type="compositionally biased region" description="Polar residues" evidence="1">
    <location>
        <begin position="1069"/>
        <end position="1082"/>
    </location>
</feature>
<keyword evidence="4" id="KW-1185">Reference proteome</keyword>
<dbReference type="OrthoDB" id="185175at2759"/>
<dbReference type="SUPFAM" id="SSF48350">
    <property type="entry name" value="GTPase activation domain, GAP"/>
    <property type="match status" value="1"/>
</dbReference>
<dbReference type="GO" id="GO:0007264">
    <property type="term" value="P:small GTPase-mediated signal transduction"/>
    <property type="evidence" value="ECO:0007669"/>
    <property type="project" value="InterPro"/>
</dbReference>
<dbReference type="PROSITE" id="PS50238">
    <property type="entry name" value="RHOGAP"/>
    <property type="match status" value="1"/>
</dbReference>
<organism evidence="3 4">
    <name type="scientific">Amanita muscaria (strain Koide BX008)</name>
    <dbReference type="NCBI Taxonomy" id="946122"/>
    <lineage>
        <taxon>Eukaryota</taxon>
        <taxon>Fungi</taxon>
        <taxon>Dikarya</taxon>
        <taxon>Basidiomycota</taxon>
        <taxon>Agaricomycotina</taxon>
        <taxon>Agaricomycetes</taxon>
        <taxon>Agaricomycetidae</taxon>
        <taxon>Agaricales</taxon>
        <taxon>Pluteineae</taxon>
        <taxon>Amanitaceae</taxon>
        <taxon>Amanita</taxon>
    </lineage>
</organism>
<feature type="compositionally biased region" description="Pro residues" evidence="1">
    <location>
        <begin position="239"/>
        <end position="249"/>
    </location>
</feature>
<dbReference type="SMART" id="SM00324">
    <property type="entry name" value="RhoGAP"/>
    <property type="match status" value="1"/>
</dbReference>
<sequence>MVVGREGSDPIFASSGGSDVDAHTRPGSRGQSHVSHANPASFPTTVPGVPASSCRIPVSSPTPASSRSAISPPLSSATDRLAAQSSSSSEAPVQPPVSFPAIPKKPSFHTRDLATLPSTPMGQGGSKSSPPVPSPPTSSTTAVTKGIQAALAGGIKLKRVLVNRRKKSEDVQLSGSKNKGSQQDARQLGQDHQGRHIRVESCVPVSSSSVSLPSSRGHRPTVNSSNPTVMMATDLPQLSAPPPPPPPKLAPIQPVVRKIPPVAPDQLPALQPPSASSDNRNSIIPLSPGIAGAVKLIYMGEEQEERKEPSTSEASPEDRVANSGHERLREKPREADVKWEGINAADVKEARRKSDSTMSYHTIRPGTTSNRTSRPVSMADSLQSNHTVKPVRLSALITDVDFTMLEEDDDDACKAADQDMAAMSTPPVIVRPPPEVPQEVSRKTKNRRSLSLNLGTYPTWQSPPSASHHATLSLAEIKYPSYSVTEGMPPPMPPSVPSATNEAPKVVETSATSQSGNSSSSRSQVGHNLRGKLTSWTNPSMSERKPPAFQPRIPPPPPPPPPPSAAPASSSYPPPALRAISMTSSLAPAAGRAIRGAVGRMGRAIGINSSSSNSGNNSGYSSSSSPSDGYVLTRTNSNHSSSVSHSPLSWGRRRTPDAPSGAWSVVSSSSDIDHMGMPSVPVLGMMLRAPLKASGYVFGRELKAAVAGSAVSVRLPSAEESSASGQIQRSQLSHFKTFADRALPAVVVRCAQHIFVRGIQEEGLFRVNGRAKHVATIRAEFDRGADHDMATCEPVDLDPHAVASVFKAFFRELPEPVLTAALLPFFERIVEQEMNVEVALKANRTLKPASRGPGLPSGPRPGNTEPQTMKKPPSLSTLALPSFKDMPPPSNSLLRAIKALIAQLPEENLDLLRTLIDVMNITAENEGFTKMPLANLVLVFCPTVQMTPPLLRILCEARGIWHQDDLPLEENLAVARTSSSSSEAYVDATDNMEEGDSILSSDEVSEESPSLSVSDYQASAEDSIDPRVVIPRSRPARLAREPQSTVYLDAESGSSASSLSQTRRDATASRFSLASSQGDNALSRSSTPPMSSSAESLATPASAPGQSSLPHLPIDYNIKPEAEQDVTENLNSLKYIGDESASDTSPVQFPSLPASSPSTSLPSTPVKRRSVPLLSMPHLTGMNVSPSAILAPSSTTSASHLTLLHKSHKSKKPSLQILLSAKGSSSSLKGISKSSISNPIMNIDSGTAPLSASDSSVSTPHSAMTAPQGSVFTLPPVIGTPLETSPLGVGMGFQITPPDTSMLDADSRYGDDEAGITVESAKLGTPIADRYRTTSTTSTSSSVFSVAVAARSLPDVPKTSYFRRPTRRPATSTSSNHLDLLDKDLGVEEDWTRSVLIAADIPILSQKTKS</sequence>
<feature type="region of interest" description="Disordered" evidence="1">
    <location>
        <begin position="1138"/>
        <end position="1167"/>
    </location>
</feature>
<feature type="compositionally biased region" description="Basic and acidic residues" evidence="1">
    <location>
        <begin position="304"/>
        <end position="339"/>
    </location>
</feature>
<feature type="region of interest" description="Disordered" evidence="1">
    <location>
        <begin position="1247"/>
        <end position="1268"/>
    </location>
</feature>
<feature type="region of interest" description="Disordered" evidence="1">
    <location>
        <begin position="485"/>
        <end position="576"/>
    </location>
</feature>
<dbReference type="InterPro" id="IPR000198">
    <property type="entry name" value="RhoGAP_dom"/>
</dbReference>
<feature type="region of interest" description="Disordered" evidence="1">
    <location>
        <begin position="1"/>
        <end position="145"/>
    </location>
</feature>
<feature type="region of interest" description="Disordered" evidence="1">
    <location>
        <begin position="607"/>
        <end position="668"/>
    </location>
</feature>
<proteinExistence type="predicted"/>
<dbReference type="PANTHER" id="PTHR12783">
    <property type="entry name" value="RALA BINDING PROTEIN 1 RALBP1"/>
    <property type="match status" value="1"/>
</dbReference>
<evidence type="ECO:0000256" key="1">
    <source>
        <dbReference type="SAM" id="MobiDB-lite"/>
    </source>
</evidence>
<feature type="compositionally biased region" description="Low complexity" evidence="1">
    <location>
        <begin position="1083"/>
        <end position="1096"/>
    </location>
</feature>
<feature type="compositionally biased region" description="Polar residues" evidence="1">
    <location>
        <begin position="449"/>
        <end position="467"/>
    </location>
</feature>
<accession>A0A0C2SHE8</accession>
<feature type="compositionally biased region" description="Polar residues" evidence="1">
    <location>
        <begin position="356"/>
        <end position="375"/>
    </location>
</feature>
<dbReference type="Proteomes" id="UP000054549">
    <property type="component" value="Unassembled WGS sequence"/>
</dbReference>
<feature type="region of interest" description="Disordered" evidence="1">
    <location>
        <begin position="997"/>
        <end position="1114"/>
    </location>
</feature>
<dbReference type="Gene3D" id="1.10.555.10">
    <property type="entry name" value="Rho GTPase activation protein"/>
    <property type="match status" value="1"/>
</dbReference>
<dbReference type="Pfam" id="PF00620">
    <property type="entry name" value="RhoGAP"/>
    <property type="match status" value="2"/>
</dbReference>
<feature type="compositionally biased region" description="Polar residues" evidence="1">
    <location>
        <begin position="273"/>
        <end position="283"/>
    </location>
</feature>
<feature type="compositionally biased region" description="Low complexity" evidence="1">
    <location>
        <begin position="607"/>
        <end position="627"/>
    </location>
</feature>
<dbReference type="InterPro" id="IPR008936">
    <property type="entry name" value="Rho_GTPase_activation_prot"/>
</dbReference>
<evidence type="ECO:0000313" key="4">
    <source>
        <dbReference type="Proteomes" id="UP000054549"/>
    </source>
</evidence>
<feature type="region of interest" description="Disordered" evidence="1">
    <location>
        <begin position="302"/>
        <end position="375"/>
    </location>
</feature>
<name>A0A0C2SHE8_AMAMK</name>
<feature type="compositionally biased region" description="Low complexity" evidence="1">
    <location>
        <begin position="510"/>
        <end position="523"/>
    </location>
</feature>
<feature type="compositionally biased region" description="Polar residues" evidence="1">
    <location>
        <begin position="171"/>
        <end position="185"/>
    </location>
</feature>
<dbReference type="GO" id="GO:0031267">
    <property type="term" value="F:small GTPase binding"/>
    <property type="evidence" value="ECO:0007669"/>
    <property type="project" value="InterPro"/>
</dbReference>
<feature type="region of interest" description="Disordered" evidence="1">
    <location>
        <begin position="165"/>
        <end position="283"/>
    </location>
</feature>
<dbReference type="STRING" id="946122.A0A0C2SHE8"/>
<dbReference type="HOGENOM" id="CLU_003512_0_0_1"/>
<dbReference type="CDD" id="cd00159">
    <property type="entry name" value="RhoGAP"/>
    <property type="match status" value="1"/>
</dbReference>
<feature type="compositionally biased region" description="Pro residues" evidence="1">
    <location>
        <begin position="548"/>
        <end position="565"/>
    </location>
</feature>
<feature type="compositionally biased region" description="Low complexity" evidence="1">
    <location>
        <begin position="1150"/>
        <end position="1165"/>
    </location>
</feature>
<feature type="compositionally biased region" description="Low complexity" evidence="1">
    <location>
        <begin position="200"/>
        <end position="215"/>
    </location>
</feature>
<dbReference type="EMBL" id="KN818269">
    <property type="protein sequence ID" value="KIL62550.1"/>
    <property type="molecule type" value="Genomic_DNA"/>
</dbReference>
<feature type="domain" description="Rho-GAP" evidence="2">
    <location>
        <begin position="730"/>
        <end position="993"/>
    </location>
</feature>
<feature type="compositionally biased region" description="Low complexity" evidence="1">
    <location>
        <begin position="636"/>
        <end position="646"/>
    </location>
</feature>
<feature type="region of interest" description="Disordered" evidence="1">
    <location>
        <begin position="425"/>
        <end position="467"/>
    </location>
</feature>
<evidence type="ECO:0000313" key="3">
    <source>
        <dbReference type="EMBL" id="KIL62550.1"/>
    </source>
</evidence>
<feature type="compositionally biased region" description="Low complexity" evidence="1">
    <location>
        <begin position="999"/>
        <end position="1015"/>
    </location>
</feature>
<dbReference type="InterPro" id="IPR039767">
    <property type="entry name" value="RALBP1"/>
</dbReference>
<evidence type="ECO:0000259" key="2">
    <source>
        <dbReference type="PROSITE" id="PS50238"/>
    </source>
</evidence>
<feature type="compositionally biased region" description="Low complexity" evidence="1">
    <location>
        <begin position="57"/>
        <end position="77"/>
    </location>
</feature>
<dbReference type="GO" id="GO:0005096">
    <property type="term" value="F:GTPase activator activity"/>
    <property type="evidence" value="ECO:0007669"/>
    <property type="project" value="InterPro"/>
</dbReference>
<feature type="compositionally biased region" description="Basic and acidic residues" evidence="1">
    <location>
        <begin position="346"/>
        <end position="355"/>
    </location>
</feature>
<reference evidence="3 4" key="1">
    <citation type="submission" date="2014-04" db="EMBL/GenBank/DDBJ databases">
        <title>Evolutionary Origins and Diversification of the Mycorrhizal Mutualists.</title>
        <authorList>
            <consortium name="DOE Joint Genome Institute"/>
            <consortium name="Mycorrhizal Genomics Consortium"/>
            <person name="Kohler A."/>
            <person name="Kuo A."/>
            <person name="Nagy L.G."/>
            <person name="Floudas D."/>
            <person name="Copeland A."/>
            <person name="Barry K.W."/>
            <person name="Cichocki N."/>
            <person name="Veneault-Fourrey C."/>
            <person name="LaButti K."/>
            <person name="Lindquist E.A."/>
            <person name="Lipzen A."/>
            <person name="Lundell T."/>
            <person name="Morin E."/>
            <person name="Murat C."/>
            <person name="Riley R."/>
            <person name="Ohm R."/>
            <person name="Sun H."/>
            <person name="Tunlid A."/>
            <person name="Henrissat B."/>
            <person name="Grigoriev I.V."/>
            <person name="Hibbett D.S."/>
            <person name="Martin F."/>
        </authorList>
    </citation>
    <scope>NUCLEOTIDE SEQUENCE [LARGE SCALE GENOMIC DNA]</scope>
    <source>
        <strain evidence="3 4">Koide BX008</strain>
    </source>
</reference>
<dbReference type="PANTHER" id="PTHR12783:SF5">
    <property type="entry name" value="RALA-BINDING PROTEIN 1"/>
    <property type="match status" value="1"/>
</dbReference>
<dbReference type="InParanoid" id="A0A0C2SHE8"/>
<protein>
    <recommendedName>
        <fullName evidence="2">Rho-GAP domain-containing protein</fullName>
    </recommendedName>
</protein>